<dbReference type="Proteomes" id="UP000824633">
    <property type="component" value="Chromosome"/>
</dbReference>
<evidence type="ECO:0000259" key="2">
    <source>
        <dbReference type="PROSITE" id="PS50887"/>
    </source>
</evidence>
<reference evidence="4" key="1">
    <citation type="submission" date="2021-07" db="EMBL/GenBank/DDBJ databases">
        <title>Complete genome sequencing of a Clostridium isolate.</title>
        <authorList>
            <person name="Ueki A."/>
            <person name="Tonouchi A."/>
        </authorList>
    </citation>
    <scope>NUCLEOTIDE SEQUENCE [LARGE SCALE GENOMIC DNA]</scope>
    <source>
        <strain evidence="4">C5S11</strain>
    </source>
</reference>
<feature type="transmembrane region" description="Helical" evidence="1">
    <location>
        <begin position="69"/>
        <end position="92"/>
    </location>
</feature>
<evidence type="ECO:0000313" key="3">
    <source>
        <dbReference type="EMBL" id="BCZ45475.1"/>
    </source>
</evidence>
<feature type="transmembrane region" description="Helical" evidence="1">
    <location>
        <begin position="143"/>
        <end position="164"/>
    </location>
</feature>
<dbReference type="PANTHER" id="PTHR45138">
    <property type="entry name" value="REGULATORY COMPONENTS OF SENSORY TRANSDUCTION SYSTEM"/>
    <property type="match status" value="1"/>
</dbReference>
<keyword evidence="1" id="KW-1133">Transmembrane helix</keyword>
<dbReference type="NCBIfam" id="TIGR00254">
    <property type="entry name" value="GGDEF"/>
    <property type="match status" value="1"/>
</dbReference>
<feature type="transmembrane region" description="Helical" evidence="1">
    <location>
        <begin position="37"/>
        <end position="57"/>
    </location>
</feature>
<dbReference type="Pfam" id="PF00990">
    <property type="entry name" value="GGDEF"/>
    <property type="match status" value="1"/>
</dbReference>
<feature type="transmembrane region" description="Helical" evidence="1">
    <location>
        <begin position="104"/>
        <end position="123"/>
    </location>
</feature>
<dbReference type="InterPro" id="IPR050469">
    <property type="entry name" value="Diguanylate_Cyclase"/>
</dbReference>
<dbReference type="PANTHER" id="PTHR45138:SF9">
    <property type="entry name" value="DIGUANYLATE CYCLASE DGCM-RELATED"/>
    <property type="match status" value="1"/>
</dbReference>
<dbReference type="SMART" id="SM00267">
    <property type="entry name" value="GGDEF"/>
    <property type="match status" value="1"/>
</dbReference>
<feature type="domain" description="GGDEF" evidence="2">
    <location>
        <begin position="248"/>
        <end position="378"/>
    </location>
</feature>
<dbReference type="InterPro" id="IPR029787">
    <property type="entry name" value="Nucleotide_cyclase"/>
</dbReference>
<gene>
    <name evidence="3" type="ORF">psyc5s11_15420</name>
</gene>
<feature type="transmembrane region" description="Helical" evidence="1">
    <location>
        <begin position="197"/>
        <end position="216"/>
    </location>
</feature>
<dbReference type="EMBL" id="AP024849">
    <property type="protein sequence ID" value="BCZ45475.1"/>
    <property type="molecule type" value="Genomic_DNA"/>
</dbReference>
<organism evidence="3 4">
    <name type="scientific">Clostridium gelidum</name>
    <dbReference type="NCBI Taxonomy" id="704125"/>
    <lineage>
        <taxon>Bacteria</taxon>
        <taxon>Bacillati</taxon>
        <taxon>Bacillota</taxon>
        <taxon>Clostridia</taxon>
        <taxon>Eubacteriales</taxon>
        <taxon>Clostridiaceae</taxon>
        <taxon>Clostridium</taxon>
    </lineage>
</organism>
<dbReference type="RefSeq" id="WP_224037072.1">
    <property type="nucleotide sequence ID" value="NZ_AP024849.1"/>
</dbReference>
<keyword evidence="1" id="KW-0472">Membrane</keyword>
<dbReference type="InterPro" id="IPR043128">
    <property type="entry name" value="Rev_trsase/Diguanyl_cyclase"/>
</dbReference>
<name>A0ABM7T2K6_9CLOT</name>
<dbReference type="PROSITE" id="PS50887">
    <property type="entry name" value="GGDEF"/>
    <property type="match status" value="1"/>
</dbReference>
<dbReference type="SUPFAM" id="SSF55073">
    <property type="entry name" value="Nucleotide cyclase"/>
    <property type="match status" value="1"/>
</dbReference>
<dbReference type="Gene3D" id="3.30.70.270">
    <property type="match status" value="1"/>
</dbReference>
<accession>A0ABM7T2K6</accession>
<sequence>MLNLLPTQINIVLSILLIILLGHAYFNMNRKTTTNRLFMWIMGLTCITSILEIFSVLLNNPNLKQFMVLHNLVNIIGFIVTPIIPYLAYIFIKEWVNRYQEEKIETNYILLLPLLINGIATLTSNNESGLFYITSNNTYERGALFFILPCVSYIYFVYNLYFMYKHRKKFTFSECVMFSSYYILPAVFTVIQLKNYVYLTIWNSAAIITVITYIFILNDQAYRDGMTGLGNRLAYEQYAQNINHRKQKELSIIYIDIDEFKNINDQYGHSEGDEAIKTFANLLSKSFTLRQKKLIRLGGDEFVILLEENQKEKVVSYIQNLTQNVETYNNRGEKSYRFKFSYGLVGYINANESIYQLLERADQLMYEQKKSRKSELYG</sequence>
<proteinExistence type="predicted"/>
<feature type="transmembrane region" description="Helical" evidence="1">
    <location>
        <begin position="6"/>
        <end position="25"/>
    </location>
</feature>
<protein>
    <submittedName>
        <fullName evidence="3">GGDEF domain-containing protein</fullName>
    </submittedName>
</protein>
<keyword evidence="4" id="KW-1185">Reference proteome</keyword>
<feature type="transmembrane region" description="Helical" evidence="1">
    <location>
        <begin position="171"/>
        <end position="191"/>
    </location>
</feature>
<dbReference type="CDD" id="cd01949">
    <property type="entry name" value="GGDEF"/>
    <property type="match status" value="1"/>
</dbReference>
<dbReference type="InterPro" id="IPR000160">
    <property type="entry name" value="GGDEF_dom"/>
</dbReference>
<evidence type="ECO:0000313" key="4">
    <source>
        <dbReference type="Proteomes" id="UP000824633"/>
    </source>
</evidence>
<evidence type="ECO:0000256" key="1">
    <source>
        <dbReference type="SAM" id="Phobius"/>
    </source>
</evidence>
<keyword evidence="1" id="KW-0812">Transmembrane</keyword>